<gene>
    <name evidence="3" type="ORF">JCGZ_13055</name>
</gene>
<feature type="transmembrane region" description="Helical" evidence="2">
    <location>
        <begin position="144"/>
        <end position="167"/>
    </location>
</feature>
<sequence>MVCLTTTALHYFLQYGIGAAASTRVSNELGSGNPLAARAVVGVVLSISLTEAVIVSIILFCMRCVFGYAYSNDKEVVEYVKKVTPLLSLSIVMDSLQAVLSGIARGCGRQQIGACINLGAYYFIGTPISVLLCFVAHLRGKGLWIGVVTGSTMQVALLALLTAATNWQKQARIAKDRIFKGQLQQTADGIEL</sequence>
<evidence type="ECO:0000256" key="2">
    <source>
        <dbReference type="SAM" id="Phobius"/>
    </source>
</evidence>
<dbReference type="Proteomes" id="UP000027138">
    <property type="component" value="Unassembled WGS sequence"/>
</dbReference>
<dbReference type="Pfam" id="PF01554">
    <property type="entry name" value="MatE"/>
    <property type="match status" value="1"/>
</dbReference>
<dbReference type="OrthoDB" id="2126698at2759"/>
<dbReference type="InterPro" id="IPR002528">
    <property type="entry name" value="MATE_fam"/>
</dbReference>
<dbReference type="GO" id="GO:0016020">
    <property type="term" value="C:membrane"/>
    <property type="evidence" value="ECO:0007669"/>
    <property type="project" value="InterPro"/>
</dbReference>
<keyword evidence="4" id="KW-1185">Reference proteome</keyword>
<dbReference type="AlphaFoldDB" id="A0A067KMI8"/>
<keyword evidence="2" id="KW-1133">Transmembrane helix</keyword>
<dbReference type="GO" id="GO:0015297">
    <property type="term" value="F:antiporter activity"/>
    <property type="evidence" value="ECO:0007669"/>
    <property type="project" value="InterPro"/>
</dbReference>
<accession>A0A067KMI8</accession>
<name>A0A067KMI8_JATCU</name>
<feature type="transmembrane region" description="Helical" evidence="2">
    <location>
        <begin position="35"/>
        <end position="61"/>
    </location>
</feature>
<dbReference type="EMBL" id="KK914568">
    <property type="protein sequence ID" value="KDP33024.1"/>
    <property type="molecule type" value="Genomic_DNA"/>
</dbReference>
<organism evidence="3 4">
    <name type="scientific">Jatropha curcas</name>
    <name type="common">Barbados nut</name>
    <dbReference type="NCBI Taxonomy" id="180498"/>
    <lineage>
        <taxon>Eukaryota</taxon>
        <taxon>Viridiplantae</taxon>
        <taxon>Streptophyta</taxon>
        <taxon>Embryophyta</taxon>
        <taxon>Tracheophyta</taxon>
        <taxon>Spermatophyta</taxon>
        <taxon>Magnoliopsida</taxon>
        <taxon>eudicotyledons</taxon>
        <taxon>Gunneridae</taxon>
        <taxon>Pentapetalae</taxon>
        <taxon>rosids</taxon>
        <taxon>fabids</taxon>
        <taxon>Malpighiales</taxon>
        <taxon>Euphorbiaceae</taxon>
        <taxon>Crotonoideae</taxon>
        <taxon>Jatropheae</taxon>
        <taxon>Jatropha</taxon>
    </lineage>
</organism>
<comment type="similarity">
    <text evidence="1">Belongs to the multi antimicrobial extrusion (MATE) (TC 2.A.66.1) family.</text>
</comment>
<keyword evidence="2" id="KW-0472">Membrane</keyword>
<evidence type="ECO:0000313" key="4">
    <source>
        <dbReference type="Proteomes" id="UP000027138"/>
    </source>
</evidence>
<keyword evidence="2" id="KW-0812">Transmembrane</keyword>
<evidence type="ECO:0000256" key="1">
    <source>
        <dbReference type="ARBA" id="ARBA00010199"/>
    </source>
</evidence>
<reference evidence="3 4" key="1">
    <citation type="journal article" date="2014" name="PLoS ONE">
        <title>Global Analysis of Gene Expression Profiles in Physic Nut (Jatropha curcas L.) Seedlings Exposed to Salt Stress.</title>
        <authorList>
            <person name="Zhang L."/>
            <person name="Zhang C."/>
            <person name="Wu P."/>
            <person name="Chen Y."/>
            <person name="Li M."/>
            <person name="Jiang H."/>
            <person name="Wu G."/>
        </authorList>
    </citation>
    <scope>NUCLEOTIDE SEQUENCE [LARGE SCALE GENOMIC DNA]</scope>
    <source>
        <strain evidence="4">cv. GZQX0401</strain>
        <tissue evidence="3">Young leaves</tissue>
    </source>
</reference>
<dbReference type="PANTHER" id="PTHR11206">
    <property type="entry name" value="MULTIDRUG RESISTANCE PROTEIN"/>
    <property type="match status" value="1"/>
</dbReference>
<dbReference type="GO" id="GO:0042910">
    <property type="term" value="F:xenobiotic transmembrane transporter activity"/>
    <property type="evidence" value="ECO:0007669"/>
    <property type="project" value="InterPro"/>
</dbReference>
<proteinExistence type="inferred from homology"/>
<evidence type="ECO:0000313" key="3">
    <source>
        <dbReference type="EMBL" id="KDP33024.1"/>
    </source>
</evidence>
<protein>
    <submittedName>
        <fullName evidence="3">Uncharacterized protein</fullName>
    </submittedName>
</protein>
<feature type="transmembrane region" description="Helical" evidence="2">
    <location>
        <begin position="119"/>
        <end position="138"/>
    </location>
</feature>
<dbReference type="STRING" id="180498.A0A067KMI8"/>